<dbReference type="CDD" id="cd20298">
    <property type="entry name" value="cupin_UAH"/>
    <property type="match status" value="1"/>
</dbReference>
<keyword evidence="6" id="KW-1185">Reference proteome</keyword>
<evidence type="ECO:0000256" key="4">
    <source>
        <dbReference type="ARBA" id="ARBA00047684"/>
    </source>
</evidence>
<keyword evidence="3 5" id="KW-0456">Lyase</keyword>
<evidence type="ECO:0000313" key="6">
    <source>
        <dbReference type="Proteomes" id="UP000494108"/>
    </source>
</evidence>
<dbReference type="AlphaFoldDB" id="A0A6S6ZGT2"/>
<dbReference type="Pfam" id="PF04115">
    <property type="entry name" value="Ureidogly_lyase"/>
    <property type="match status" value="1"/>
</dbReference>
<sequence>MAHDMTTPPLTVRAQPLTAEAFAPYGEVIAHQGAERRHFLTEPMRHGQQVSRQACWVSRVNGRAAGPVAIELMERHPHAAQTFVPLTATPYLVVVAPTGTDGLPDMTRLAAFLASGSQGVCYRVGTWHHGLTVLDGPAEFFVLMGQTGRGDDDEFWQAPAPHAVVSLPG</sequence>
<evidence type="ECO:0000256" key="2">
    <source>
        <dbReference type="ARBA" id="ARBA00022631"/>
    </source>
</evidence>
<dbReference type="GO" id="GO:0000256">
    <property type="term" value="P:allantoin catabolic process"/>
    <property type="evidence" value="ECO:0007669"/>
    <property type="project" value="InterPro"/>
</dbReference>
<reference evidence="5 6" key="1">
    <citation type="submission" date="2020-04" db="EMBL/GenBank/DDBJ databases">
        <authorList>
            <person name="De Canck E."/>
        </authorList>
    </citation>
    <scope>NUCLEOTIDE SEQUENCE [LARGE SCALE GENOMIC DNA]</scope>
    <source>
        <strain evidence="5 6">LMG 3431</strain>
    </source>
</reference>
<evidence type="ECO:0000313" key="5">
    <source>
        <dbReference type="EMBL" id="CAB3678144.1"/>
    </source>
</evidence>
<dbReference type="InterPro" id="IPR024060">
    <property type="entry name" value="Ureidoglycolate_lyase_dom_sf"/>
</dbReference>
<keyword evidence="2" id="KW-0659">Purine metabolism</keyword>
<proteinExistence type="predicted"/>
<dbReference type="GO" id="GO:0006144">
    <property type="term" value="P:purine nucleobase metabolic process"/>
    <property type="evidence" value="ECO:0007669"/>
    <property type="project" value="UniProtKB-KW"/>
</dbReference>
<dbReference type="PANTHER" id="PTHR21221">
    <property type="entry name" value="UREIDOGLYCOLATE HYDROLASE"/>
    <property type="match status" value="1"/>
</dbReference>
<dbReference type="Proteomes" id="UP000494108">
    <property type="component" value="Unassembled WGS sequence"/>
</dbReference>
<dbReference type="Gene3D" id="2.60.120.480">
    <property type="entry name" value="Ureidoglycolate hydrolase"/>
    <property type="match status" value="1"/>
</dbReference>
<dbReference type="EC" id="4.3.2.3" evidence="5"/>
<comment type="catalytic activity">
    <reaction evidence="4">
        <text>(S)-ureidoglycolate = urea + glyoxylate</text>
        <dbReference type="Rhea" id="RHEA:11304"/>
        <dbReference type="ChEBI" id="CHEBI:16199"/>
        <dbReference type="ChEBI" id="CHEBI:36655"/>
        <dbReference type="ChEBI" id="CHEBI:57296"/>
        <dbReference type="EC" id="4.3.2.3"/>
    </reaction>
</comment>
<name>A0A6S6ZGT2_9BURK</name>
<dbReference type="InterPro" id="IPR047233">
    <property type="entry name" value="UAH_cupin"/>
</dbReference>
<dbReference type="PANTHER" id="PTHR21221:SF1">
    <property type="entry name" value="UREIDOGLYCOLATE LYASE"/>
    <property type="match status" value="1"/>
</dbReference>
<dbReference type="GO" id="GO:0050385">
    <property type="term" value="F:ureidoglycolate lyase activity"/>
    <property type="evidence" value="ECO:0007669"/>
    <property type="project" value="UniProtKB-EC"/>
</dbReference>
<organism evidence="5 6">
    <name type="scientific">Achromobacter pestifer</name>
    <dbReference type="NCBI Taxonomy" id="1353889"/>
    <lineage>
        <taxon>Bacteria</taxon>
        <taxon>Pseudomonadati</taxon>
        <taxon>Pseudomonadota</taxon>
        <taxon>Betaproteobacteria</taxon>
        <taxon>Burkholderiales</taxon>
        <taxon>Alcaligenaceae</taxon>
        <taxon>Achromobacter</taxon>
    </lineage>
</organism>
<dbReference type="EMBL" id="CADIJX010000005">
    <property type="protein sequence ID" value="CAB3678144.1"/>
    <property type="molecule type" value="Genomic_DNA"/>
</dbReference>
<dbReference type="InterPro" id="IPR011051">
    <property type="entry name" value="RmlC_Cupin_sf"/>
</dbReference>
<dbReference type="SUPFAM" id="SSF51182">
    <property type="entry name" value="RmlC-like cupins"/>
    <property type="match status" value="1"/>
</dbReference>
<protein>
    <submittedName>
        <fullName evidence="5">Ureidoglycolate lyase</fullName>
        <ecNumber evidence="5">4.3.2.3</ecNumber>
    </submittedName>
</protein>
<accession>A0A6S6ZGT2</accession>
<dbReference type="GO" id="GO:0004848">
    <property type="term" value="F:ureidoglycolate hydrolase activity"/>
    <property type="evidence" value="ECO:0007669"/>
    <property type="project" value="InterPro"/>
</dbReference>
<comment type="subunit">
    <text evidence="1">Homodimer.</text>
</comment>
<dbReference type="InterPro" id="IPR007247">
    <property type="entry name" value="Ureidogly_lyase"/>
</dbReference>
<evidence type="ECO:0000256" key="1">
    <source>
        <dbReference type="ARBA" id="ARBA00011738"/>
    </source>
</evidence>
<gene>
    <name evidence="5" type="primary">allA_2</name>
    <name evidence="5" type="ORF">LMG3431_04215</name>
</gene>
<evidence type="ECO:0000256" key="3">
    <source>
        <dbReference type="ARBA" id="ARBA00023239"/>
    </source>
</evidence>